<comment type="caution">
    <text evidence="2">The sequence shown here is derived from an EMBL/GenBank/DDBJ whole genome shotgun (WGS) entry which is preliminary data.</text>
</comment>
<proteinExistence type="predicted"/>
<feature type="signal peptide" evidence="1">
    <location>
        <begin position="1"/>
        <end position="17"/>
    </location>
</feature>
<evidence type="ECO:0000313" key="2">
    <source>
        <dbReference type="EMBL" id="KAJ4137186.1"/>
    </source>
</evidence>
<feature type="chain" id="PRO_5045278440" evidence="1">
    <location>
        <begin position="18"/>
        <end position="81"/>
    </location>
</feature>
<protein>
    <submittedName>
        <fullName evidence="2">Uncharacterized protein</fullName>
    </submittedName>
</protein>
<dbReference type="Proteomes" id="UP001152024">
    <property type="component" value="Unassembled WGS sequence"/>
</dbReference>
<gene>
    <name evidence="2" type="ORF">NW768_002767</name>
</gene>
<evidence type="ECO:0000256" key="1">
    <source>
        <dbReference type="SAM" id="SignalP"/>
    </source>
</evidence>
<keyword evidence="1" id="KW-0732">Signal</keyword>
<dbReference type="EMBL" id="JAOQBH010000004">
    <property type="protein sequence ID" value="KAJ4137186.1"/>
    <property type="molecule type" value="Genomic_DNA"/>
</dbReference>
<reference evidence="2" key="1">
    <citation type="submission" date="2022-09" db="EMBL/GenBank/DDBJ databases">
        <title>Fusarium specimens isolated from Avocado Roots.</title>
        <authorList>
            <person name="Stajich J."/>
            <person name="Roper C."/>
            <person name="Heimlech-Rivalta G."/>
        </authorList>
    </citation>
    <scope>NUCLEOTIDE SEQUENCE</scope>
    <source>
        <strain evidence="2">CF00095</strain>
    </source>
</reference>
<sequence>MKFWIIPLLAMVSTALANETVEIGDGDLKVCKRNGYNGCCNWDDCPHCGFYQRCCYKPDSVPSDSGECKCGVDSYPQGDCY</sequence>
<organism evidence="2 3">
    <name type="scientific">Fusarium equiseti</name>
    <name type="common">Fusarium scirpi</name>
    <dbReference type="NCBI Taxonomy" id="61235"/>
    <lineage>
        <taxon>Eukaryota</taxon>
        <taxon>Fungi</taxon>
        <taxon>Dikarya</taxon>
        <taxon>Ascomycota</taxon>
        <taxon>Pezizomycotina</taxon>
        <taxon>Sordariomycetes</taxon>
        <taxon>Hypocreomycetidae</taxon>
        <taxon>Hypocreales</taxon>
        <taxon>Nectriaceae</taxon>
        <taxon>Fusarium</taxon>
        <taxon>Fusarium incarnatum-equiseti species complex</taxon>
    </lineage>
</organism>
<name>A0ABQ8RKB8_FUSEQ</name>
<evidence type="ECO:0000313" key="3">
    <source>
        <dbReference type="Proteomes" id="UP001152024"/>
    </source>
</evidence>
<keyword evidence="3" id="KW-1185">Reference proteome</keyword>
<accession>A0ABQ8RKB8</accession>